<dbReference type="InterPro" id="IPR029058">
    <property type="entry name" value="AB_hydrolase_fold"/>
</dbReference>
<dbReference type="PANTHER" id="PTHR43433">
    <property type="entry name" value="HYDROLASE, ALPHA/BETA FOLD FAMILY PROTEIN"/>
    <property type="match status" value="1"/>
</dbReference>
<evidence type="ECO:0000259" key="1">
    <source>
        <dbReference type="Pfam" id="PF00561"/>
    </source>
</evidence>
<dbReference type="PANTHER" id="PTHR43433:SF5">
    <property type="entry name" value="AB HYDROLASE-1 DOMAIN-CONTAINING PROTEIN"/>
    <property type="match status" value="1"/>
</dbReference>
<dbReference type="Gene3D" id="3.40.50.1820">
    <property type="entry name" value="alpha/beta hydrolase"/>
    <property type="match status" value="1"/>
</dbReference>
<proteinExistence type="predicted"/>
<keyword evidence="2" id="KW-0378">Hydrolase</keyword>
<keyword evidence="3" id="KW-1185">Reference proteome</keyword>
<accession>A0A3S0RMS8</accession>
<dbReference type="RefSeq" id="WP_126683321.1">
    <property type="nucleotide sequence ID" value="NZ_RYYV01000002.1"/>
</dbReference>
<dbReference type="EMBL" id="RYYV01000002">
    <property type="protein sequence ID" value="RUL78863.1"/>
    <property type="molecule type" value="Genomic_DNA"/>
</dbReference>
<feature type="domain" description="AB hydrolase-1" evidence="1">
    <location>
        <begin position="33"/>
        <end position="262"/>
    </location>
</feature>
<dbReference type="InterPro" id="IPR000073">
    <property type="entry name" value="AB_hydrolase_1"/>
</dbReference>
<dbReference type="Proteomes" id="UP000274358">
    <property type="component" value="Unassembled WGS sequence"/>
</dbReference>
<dbReference type="PRINTS" id="PR00111">
    <property type="entry name" value="ABHYDROLASE"/>
</dbReference>
<name>A0A3S0RMS8_9GAMM</name>
<protein>
    <submittedName>
        <fullName evidence="2">Alpha/beta hydrolase</fullName>
    </submittedName>
</protein>
<dbReference type="GO" id="GO:0016787">
    <property type="term" value="F:hydrolase activity"/>
    <property type="evidence" value="ECO:0007669"/>
    <property type="project" value="UniProtKB-KW"/>
</dbReference>
<evidence type="ECO:0000313" key="3">
    <source>
        <dbReference type="Proteomes" id="UP000274358"/>
    </source>
</evidence>
<dbReference type="Pfam" id="PF00561">
    <property type="entry name" value="Abhydrolase_1"/>
    <property type="match status" value="1"/>
</dbReference>
<dbReference type="InterPro" id="IPR050471">
    <property type="entry name" value="AB_hydrolase"/>
</dbReference>
<organism evidence="2 3">
    <name type="scientific">Dyella choica</name>
    <dbReference type="NCBI Taxonomy" id="1927959"/>
    <lineage>
        <taxon>Bacteria</taxon>
        <taxon>Pseudomonadati</taxon>
        <taxon>Pseudomonadota</taxon>
        <taxon>Gammaproteobacteria</taxon>
        <taxon>Lysobacterales</taxon>
        <taxon>Rhodanobacteraceae</taxon>
        <taxon>Dyella</taxon>
    </lineage>
</organism>
<reference evidence="2 3" key="1">
    <citation type="submission" date="2018-12" db="EMBL/GenBank/DDBJ databases">
        <title>Dyella dinghuensis sp. nov. DHOA06 and Dyella choica sp. nov. 4M-K27, isolated from forest soil.</title>
        <authorList>
            <person name="Qiu L.-H."/>
            <person name="Gao Z.-H."/>
        </authorList>
    </citation>
    <scope>NUCLEOTIDE SEQUENCE [LARGE SCALE GENOMIC DNA]</scope>
    <source>
        <strain evidence="2 3">4M-K27</strain>
    </source>
</reference>
<gene>
    <name evidence="2" type="ORF">EKH80_03410</name>
</gene>
<dbReference type="OrthoDB" id="7958481at2"/>
<evidence type="ECO:0000313" key="2">
    <source>
        <dbReference type="EMBL" id="RUL78863.1"/>
    </source>
</evidence>
<dbReference type="AlphaFoldDB" id="A0A3S0RMS8"/>
<comment type="caution">
    <text evidence="2">The sequence shown here is derived from an EMBL/GenBank/DDBJ whole genome shotgun (WGS) entry which is preliminary data.</text>
</comment>
<dbReference type="SUPFAM" id="SSF53474">
    <property type="entry name" value="alpha/beta-Hydrolases"/>
    <property type="match status" value="1"/>
</dbReference>
<sequence>MTTHTHQTAPTQYVEANGIRFAYRRFGKVGGVPLVLNQHYTGTMDYWDPAVTNGLAKTREVILFNNAGVSSSSGEVPPSFPEMGGNAIAFIKALGLSKVDVLGFSIGGMVAQEIAVQGGDLIRRVILVGTGPRGADMAASQSHAIFSGTYDPPEQLWLAVHFSPSASSREAGLAFLKRKWERQDRDPEMSAEAIARQGEAIGKYIAQHEGVLDYLKGIRQPTLVVQGSDDVIIPTHNSYVLQQNLPNAQLIIYPDANHGSFYQYPELFVAQATQFLDAGFKTPDGVSGNLPFPALPSSN</sequence>